<accession>A0A1R2BT70</accession>
<dbReference type="InterPro" id="IPR027417">
    <property type="entry name" value="P-loop_NTPase"/>
</dbReference>
<dbReference type="InterPro" id="IPR036961">
    <property type="entry name" value="Kinesin_motor_dom_sf"/>
</dbReference>
<dbReference type="GO" id="GO:0008017">
    <property type="term" value="F:microtubule binding"/>
    <property type="evidence" value="ECO:0007669"/>
    <property type="project" value="InterPro"/>
</dbReference>
<dbReference type="PANTHER" id="PTHR47972">
    <property type="entry name" value="KINESIN-LIKE PROTEIN KLP-3"/>
    <property type="match status" value="1"/>
</dbReference>
<dbReference type="InterPro" id="IPR027640">
    <property type="entry name" value="Kinesin-like_fam"/>
</dbReference>
<evidence type="ECO:0000313" key="8">
    <source>
        <dbReference type="EMBL" id="OMJ80013.1"/>
    </source>
</evidence>
<keyword evidence="4" id="KW-0493">Microtubule</keyword>
<keyword evidence="2 3" id="KW-0067">ATP-binding</keyword>
<dbReference type="GO" id="GO:0005874">
    <property type="term" value="C:microtubule"/>
    <property type="evidence" value="ECO:0007669"/>
    <property type="project" value="UniProtKB-KW"/>
</dbReference>
<dbReference type="SMART" id="SM00129">
    <property type="entry name" value="KISc"/>
    <property type="match status" value="1"/>
</dbReference>
<feature type="coiled-coil region" evidence="5">
    <location>
        <begin position="543"/>
        <end position="591"/>
    </location>
</feature>
<dbReference type="SUPFAM" id="SSF52540">
    <property type="entry name" value="P-loop containing nucleoside triphosphate hydrolases"/>
    <property type="match status" value="1"/>
</dbReference>
<dbReference type="GO" id="GO:0005524">
    <property type="term" value="F:ATP binding"/>
    <property type="evidence" value="ECO:0007669"/>
    <property type="project" value="UniProtKB-UniRule"/>
</dbReference>
<evidence type="ECO:0000256" key="4">
    <source>
        <dbReference type="RuleBase" id="RU000394"/>
    </source>
</evidence>
<keyword evidence="5" id="KW-0175">Coiled coil</keyword>
<evidence type="ECO:0000256" key="6">
    <source>
        <dbReference type="SAM" id="MobiDB-lite"/>
    </source>
</evidence>
<dbReference type="PANTHER" id="PTHR47972:SF28">
    <property type="entry name" value="KINESIN-LIKE PROTEIN KLP-3"/>
    <property type="match status" value="1"/>
</dbReference>
<organism evidence="8 9">
    <name type="scientific">Stentor coeruleus</name>
    <dbReference type="NCBI Taxonomy" id="5963"/>
    <lineage>
        <taxon>Eukaryota</taxon>
        <taxon>Sar</taxon>
        <taxon>Alveolata</taxon>
        <taxon>Ciliophora</taxon>
        <taxon>Postciliodesmatophora</taxon>
        <taxon>Heterotrichea</taxon>
        <taxon>Heterotrichida</taxon>
        <taxon>Stentoridae</taxon>
        <taxon>Stentor</taxon>
    </lineage>
</organism>
<feature type="coiled-coil region" evidence="5">
    <location>
        <begin position="14"/>
        <end position="161"/>
    </location>
</feature>
<evidence type="ECO:0000256" key="5">
    <source>
        <dbReference type="SAM" id="Coils"/>
    </source>
</evidence>
<dbReference type="EMBL" id="MPUH01000443">
    <property type="protein sequence ID" value="OMJ80013.1"/>
    <property type="molecule type" value="Genomic_DNA"/>
</dbReference>
<dbReference type="OrthoDB" id="904886at2759"/>
<keyword evidence="1 3" id="KW-0547">Nucleotide-binding</keyword>
<dbReference type="AlphaFoldDB" id="A0A1R2BT70"/>
<gene>
    <name evidence="8" type="ORF">SteCoe_19836</name>
</gene>
<evidence type="ECO:0000256" key="1">
    <source>
        <dbReference type="ARBA" id="ARBA00022741"/>
    </source>
</evidence>
<comment type="similarity">
    <text evidence="3 4">Belongs to the TRAFAC class myosin-kinesin ATPase superfamily. Kinesin family.</text>
</comment>
<keyword evidence="3 4" id="KW-0505">Motor protein</keyword>
<feature type="region of interest" description="Disordered" evidence="6">
    <location>
        <begin position="198"/>
        <end position="220"/>
    </location>
</feature>
<feature type="domain" description="Kinesin motor" evidence="7">
    <location>
        <begin position="227"/>
        <end position="521"/>
    </location>
</feature>
<protein>
    <recommendedName>
        <fullName evidence="4">Kinesin-like protein</fullName>
    </recommendedName>
</protein>
<dbReference type="GO" id="GO:0003777">
    <property type="term" value="F:microtubule motor activity"/>
    <property type="evidence" value="ECO:0007669"/>
    <property type="project" value="InterPro"/>
</dbReference>
<sequence length="651" mass="74612">MSASEEINENLTILARLQQEFEEFQLSCRESEIDLEKELADKEIKLEELLLKSRETDQAIETIKEKYFKNECEISRLQNEQEAMKKKIKNYEKQMQELEQLNNQWENSAKVLEYSKLTLEERLYQAEENAILYKEELDEISQNKIVEIQRLKDHFKELKEELYSIEISSPSDDRHRHHSPTPSLKHTIEHSITIPAGAFTRSKNPSRNTSRNVSRKASFDENSSKESVKVLVIFRPPTQSEIWDEQVLSIEANSIQFKEKNKEPKSFDFEKVFIPGTSTENIFKEIEDSIQRLAIGGNACVMAYGQTGSGKTYTMNAMISLSLNKLEEILTEDYDVSLQCIEIYNEQIKDLLTDEGYSKNLKDTLAKAEVKLSEDWRTTSWDLVQKAISRRTTKFTECNEKSSRSHAIVWFTISGPAGIGKVQFVDLAGSERIGKSQVVGDTLKEALLINKSLSALQDVISALENRQKHIPYRNSMLTQVLQSTLGGSESIVNMIMNCSPSMDSLNETLCTLALGSRVKAVDLGFIIRKNIVTKEIERTLTLLEKERSDKNSMLRTLDKLQRDLESSQIALKDKDNKIAILKSRMNQKEKDYLNKKMDTHIIISSHKKKNRHEESEIRVSSLSPTNLISPTSYGNSRIPTMVNLKLSKKDN</sequence>
<name>A0A1R2BT70_9CILI</name>
<proteinExistence type="inferred from homology"/>
<dbReference type="Gene3D" id="3.40.850.10">
    <property type="entry name" value="Kinesin motor domain"/>
    <property type="match status" value="1"/>
</dbReference>
<reference evidence="8 9" key="1">
    <citation type="submission" date="2016-11" db="EMBL/GenBank/DDBJ databases">
        <title>The macronuclear genome of Stentor coeruleus: a giant cell with tiny introns.</title>
        <authorList>
            <person name="Slabodnick M."/>
            <person name="Ruby J.G."/>
            <person name="Reiff S.B."/>
            <person name="Swart E.C."/>
            <person name="Gosai S."/>
            <person name="Prabakaran S."/>
            <person name="Witkowska E."/>
            <person name="Larue G.E."/>
            <person name="Fisher S."/>
            <person name="Freeman R.M."/>
            <person name="Gunawardena J."/>
            <person name="Chu W."/>
            <person name="Stover N.A."/>
            <person name="Gregory B.D."/>
            <person name="Nowacki M."/>
            <person name="Derisi J."/>
            <person name="Roy S.W."/>
            <person name="Marshall W.F."/>
            <person name="Sood P."/>
        </authorList>
    </citation>
    <scope>NUCLEOTIDE SEQUENCE [LARGE SCALE GENOMIC DNA]</scope>
    <source>
        <strain evidence="8">WM001</strain>
    </source>
</reference>
<dbReference type="PROSITE" id="PS00411">
    <property type="entry name" value="KINESIN_MOTOR_1"/>
    <property type="match status" value="1"/>
</dbReference>
<dbReference type="PRINTS" id="PR00380">
    <property type="entry name" value="KINESINHEAVY"/>
</dbReference>
<evidence type="ECO:0000313" key="9">
    <source>
        <dbReference type="Proteomes" id="UP000187209"/>
    </source>
</evidence>
<comment type="caution">
    <text evidence="8">The sequence shown here is derived from an EMBL/GenBank/DDBJ whole genome shotgun (WGS) entry which is preliminary data.</text>
</comment>
<evidence type="ECO:0000259" key="7">
    <source>
        <dbReference type="PROSITE" id="PS50067"/>
    </source>
</evidence>
<dbReference type="Proteomes" id="UP000187209">
    <property type="component" value="Unassembled WGS sequence"/>
</dbReference>
<feature type="binding site" evidence="3">
    <location>
        <begin position="305"/>
        <end position="312"/>
    </location>
    <ligand>
        <name>ATP</name>
        <dbReference type="ChEBI" id="CHEBI:30616"/>
    </ligand>
</feature>
<feature type="compositionally biased region" description="Polar residues" evidence="6">
    <location>
        <begin position="201"/>
        <end position="212"/>
    </location>
</feature>
<keyword evidence="9" id="KW-1185">Reference proteome</keyword>
<evidence type="ECO:0000256" key="3">
    <source>
        <dbReference type="PROSITE-ProRule" id="PRU00283"/>
    </source>
</evidence>
<dbReference type="InterPro" id="IPR001752">
    <property type="entry name" value="Kinesin_motor_dom"/>
</dbReference>
<dbReference type="PROSITE" id="PS50067">
    <property type="entry name" value="KINESIN_MOTOR_2"/>
    <property type="match status" value="1"/>
</dbReference>
<dbReference type="Pfam" id="PF00225">
    <property type="entry name" value="Kinesin"/>
    <property type="match status" value="1"/>
</dbReference>
<dbReference type="InterPro" id="IPR019821">
    <property type="entry name" value="Kinesin_motor_CS"/>
</dbReference>
<evidence type="ECO:0000256" key="2">
    <source>
        <dbReference type="ARBA" id="ARBA00022840"/>
    </source>
</evidence>
<dbReference type="GO" id="GO:0007018">
    <property type="term" value="P:microtubule-based movement"/>
    <property type="evidence" value="ECO:0007669"/>
    <property type="project" value="InterPro"/>
</dbReference>